<evidence type="ECO:0000256" key="3">
    <source>
        <dbReference type="ARBA" id="ARBA00022723"/>
    </source>
</evidence>
<dbReference type="GO" id="GO:0030678">
    <property type="term" value="C:mitochondrial ribonuclease P complex"/>
    <property type="evidence" value="ECO:0007669"/>
    <property type="project" value="TreeGrafter"/>
</dbReference>
<feature type="domain" description="PRORP" evidence="8">
    <location>
        <begin position="287"/>
        <end position="532"/>
    </location>
</feature>
<dbReference type="GO" id="GO:0004526">
    <property type="term" value="F:ribonuclease P activity"/>
    <property type="evidence" value="ECO:0007669"/>
    <property type="project" value="TreeGrafter"/>
</dbReference>
<comment type="similarity">
    <text evidence="2">Belongs to the PPR family. P subfamily.</text>
</comment>
<evidence type="ECO:0000256" key="5">
    <source>
        <dbReference type="ARBA" id="ARBA00022833"/>
    </source>
</evidence>
<evidence type="ECO:0000259" key="8">
    <source>
        <dbReference type="Pfam" id="PF16953"/>
    </source>
</evidence>
<dbReference type="AlphaFoldDB" id="A0A0V0J9L9"/>
<evidence type="ECO:0000256" key="7">
    <source>
        <dbReference type="ARBA" id="ARBA00023128"/>
    </source>
</evidence>
<keyword evidence="4" id="KW-0378">Hydrolase</keyword>
<dbReference type="Pfam" id="PF16953">
    <property type="entry name" value="PRORP"/>
    <property type="match status" value="1"/>
</dbReference>
<accession>A0A0V0J9L9</accession>
<organism evidence="9">
    <name type="scientific">Schistocephalus solidus</name>
    <name type="common">Tapeworm</name>
    <dbReference type="NCBI Taxonomy" id="70667"/>
    <lineage>
        <taxon>Eukaryota</taxon>
        <taxon>Metazoa</taxon>
        <taxon>Spiralia</taxon>
        <taxon>Lophotrochozoa</taxon>
        <taxon>Platyhelminthes</taxon>
        <taxon>Cestoda</taxon>
        <taxon>Eucestoda</taxon>
        <taxon>Diphyllobothriidea</taxon>
        <taxon>Diphyllobothriidae</taxon>
        <taxon>Schistocephalus</taxon>
    </lineage>
</organism>
<dbReference type="EMBL" id="GEEE01000902">
    <property type="protein sequence ID" value="JAP62323.1"/>
    <property type="molecule type" value="Transcribed_RNA"/>
</dbReference>
<comment type="subcellular location">
    <subcellularLocation>
        <location evidence="1">Mitochondrion</location>
    </subcellularLocation>
</comment>
<evidence type="ECO:0000256" key="4">
    <source>
        <dbReference type="ARBA" id="ARBA00022801"/>
    </source>
</evidence>
<dbReference type="PANTHER" id="PTHR13547:SF1">
    <property type="entry name" value="MITOCHONDRIAL RIBONUCLEASE P CATALYTIC SUBUNIT"/>
    <property type="match status" value="1"/>
</dbReference>
<dbReference type="GO" id="GO:0046872">
    <property type="term" value="F:metal ion binding"/>
    <property type="evidence" value="ECO:0007669"/>
    <property type="project" value="UniProtKB-KW"/>
</dbReference>
<dbReference type="Gene3D" id="3.40.50.11980">
    <property type="match status" value="1"/>
</dbReference>
<evidence type="ECO:0000313" key="9">
    <source>
        <dbReference type="EMBL" id="JAP62323.1"/>
    </source>
</evidence>
<protein>
    <submittedName>
        <fullName evidence="9">Mitochondrial ribonuclease P protein 3</fullName>
    </submittedName>
</protein>
<keyword evidence="5" id="KW-0862">Zinc</keyword>
<keyword evidence="7" id="KW-0496">Mitochondrion</keyword>
<dbReference type="GO" id="GO:0097745">
    <property type="term" value="P:mitochondrial tRNA 5'-end processing"/>
    <property type="evidence" value="ECO:0007669"/>
    <property type="project" value="TreeGrafter"/>
</dbReference>
<evidence type="ECO:0000256" key="2">
    <source>
        <dbReference type="ARBA" id="ARBA00007626"/>
    </source>
</evidence>
<dbReference type="GO" id="GO:0001682">
    <property type="term" value="P:tRNA 5'-leader removal"/>
    <property type="evidence" value="ECO:0007669"/>
    <property type="project" value="TreeGrafter"/>
</dbReference>
<dbReference type="PANTHER" id="PTHR13547">
    <property type="match status" value="1"/>
</dbReference>
<evidence type="ECO:0000256" key="1">
    <source>
        <dbReference type="ARBA" id="ARBA00004173"/>
    </source>
</evidence>
<keyword evidence="3" id="KW-0479">Metal-binding</keyword>
<dbReference type="InterPro" id="IPR031595">
    <property type="entry name" value="PRORP_C"/>
</dbReference>
<sequence length="545" mass="62267">MERRILLIGMQWSFMSHFRALPSRPLQICSKMLTHFDFKQFKSDFRHLDSRLINLDDVFIEKSKLEDAMSELQLSECSEYIKRSFWKRLIEISWSHGKQNIVNSLLMFILESPNQHSHHTLLSVLKILAHSGRFSEFKPLYYNFCSGLSPQEAVVFSADIVSCLCLTPLYKESFFYLDLAIKNGMPLGQFLCILVGAAKYAPYVEVFETIDLFHTHGLQPSNDFYLAFVNRVDIDRSVSAMHYMERLLDKLSVHEWIISSSIITGVKRFFERRGWTGTLGVKAMGLTCGNCHYRLAKYRISDDEISSLTEGFYKSVVLGTTSDELYLTTTPEELASLKNFIRDVDRKFDCIIDLPNFFHTALSAKKISSLSEEVLSNALCSALQRLHGEHHLNHFCLVGKQRGIVNNKKFWNAIKQLGNRTGITVRSFVTSHKSNDDAFMIYLALWSGPSCYIISNDEFRQHRFTLGPKLGEQLSKWQAARQITLHPGKPIGLCKPMECAARVQGNASSGWHIPYKSTEKCHSYSSVHAWLCLLPPAPSPRTTSE</sequence>
<name>A0A0V0J9L9_SCHSO</name>
<keyword evidence="6" id="KW-0809">Transit peptide</keyword>
<gene>
    <name evidence="9" type="primary">MRRP3</name>
    <name evidence="9" type="ORF">TR102421</name>
</gene>
<proteinExistence type="inferred from homology"/>
<evidence type="ECO:0000256" key="6">
    <source>
        <dbReference type="ARBA" id="ARBA00022946"/>
    </source>
</evidence>
<reference evidence="9" key="1">
    <citation type="submission" date="2016-01" db="EMBL/GenBank/DDBJ databases">
        <title>Reference transcriptome for the parasite Schistocephalus solidus: insights into the molecular evolution of parasitism.</title>
        <authorList>
            <person name="Hebert F.O."/>
            <person name="Grambauer S."/>
            <person name="Barber I."/>
            <person name="Landry C.R."/>
            <person name="Aubin-Horth N."/>
        </authorList>
    </citation>
    <scope>NUCLEOTIDE SEQUENCE</scope>
</reference>